<accession>A0AAE0T245</accession>
<reference evidence="1" key="3">
    <citation type="submission" date="2023-05" db="EMBL/GenBank/DDBJ databases">
        <authorList>
            <person name="Smith C.H."/>
        </authorList>
    </citation>
    <scope>NUCLEOTIDE SEQUENCE</scope>
    <source>
        <strain evidence="1">CHS0354</strain>
        <tissue evidence="1">Mantle</tissue>
    </source>
</reference>
<proteinExistence type="predicted"/>
<evidence type="ECO:0000313" key="1">
    <source>
        <dbReference type="EMBL" id="KAK3602412.1"/>
    </source>
</evidence>
<evidence type="ECO:0000313" key="2">
    <source>
        <dbReference type="Proteomes" id="UP001195483"/>
    </source>
</evidence>
<gene>
    <name evidence="1" type="ORF">CHS0354_027189</name>
</gene>
<organism evidence="1 2">
    <name type="scientific">Potamilus streckersoni</name>
    <dbReference type="NCBI Taxonomy" id="2493646"/>
    <lineage>
        <taxon>Eukaryota</taxon>
        <taxon>Metazoa</taxon>
        <taxon>Spiralia</taxon>
        <taxon>Lophotrochozoa</taxon>
        <taxon>Mollusca</taxon>
        <taxon>Bivalvia</taxon>
        <taxon>Autobranchia</taxon>
        <taxon>Heteroconchia</taxon>
        <taxon>Palaeoheterodonta</taxon>
        <taxon>Unionida</taxon>
        <taxon>Unionoidea</taxon>
        <taxon>Unionidae</taxon>
        <taxon>Ambleminae</taxon>
        <taxon>Lampsilini</taxon>
        <taxon>Potamilus</taxon>
    </lineage>
</organism>
<keyword evidence="2" id="KW-1185">Reference proteome</keyword>
<dbReference type="EMBL" id="JAEAOA010001631">
    <property type="protein sequence ID" value="KAK3602412.1"/>
    <property type="molecule type" value="Genomic_DNA"/>
</dbReference>
<reference evidence="1" key="2">
    <citation type="journal article" date="2021" name="Genome Biol. Evol.">
        <title>Developing a high-quality reference genome for a parasitic bivalve with doubly uniparental inheritance (Bivalvia: Unionida).</title>
        <authorList>
            <person name="Smith C.H."/>
        </authorList>
    </citation>
    <scope>NUCLEOTIDE SEQUENCE</scope>
    <source>
        <strain evidence="1">CHS0354</strain>
        <tissue evidence="1">Mantle</tissue>
    </source>
</reference>
<reference evidence="1" key="1">
    <citation type="journal article" date="2021" name="Genome Biol. Evol.">
        <title>A High-Quality Reference Genome for a Parasitic Bivalve with Doubly Uniparental Inheritance (Bivalvia: Unionida).</title>
        <authorList>
            <person name="Smith C.H."/>
        </authorList>
    </citation>
    <scope>NUCLEOTIDE SEQUENCE</scope>
    <source>
        <strain evidence="1">CHS0354</strain>
    </source>
</reference>
<comment type="caution">
    <text evidence="1">The sequence shown here is derived from an EMBL/GenBank/DDBJ whole genome shotgun (WGS) entry which is preliminary data.</text>
</comment>
<sequence length="153" mass="18186">MTSTTRLVTYLFSLPLTIQRDSTHFYSPTQIHTDQPPPQIINTHTILPLLSNHLQSHIVTNTLKRIIHSEVRWPSPYTEQDGEKNKYKTNGSHWIKCKMYTLVPENYCLRKTELFRFTADWVKDFIEKVCDYVVKDSTDWVKYYTDWVKNSNN</sequence>
<dbReference type="AlphaFoldDB" id="A0AAE0T245"/>
<dbReference type="Proteomes" id="UP001195483">
    <property type="component" value="Unassembled WGS sequence"/>
</dbReference>
<protein>
    <submittedName>
        <fullName evidence="1">Uncharacterized protein</fullName>
    </submittedName>
</protein>
<name>A0AAE0T245_9BIVA</name>